<sequence length="214" mass="23938">MNRPMGATVGKFTKMAGIFNPENDDDMEEITRMLESSDIECSSDDDDPDWELPERHVAAADDEDEQSQEDLDDAASTNVQPAACATQSAPPGKYIWKEEPFEAKSLPYFEYDLIHKPRVPCELRTFLPGHRVGDAIRAYLGDQTTAQVQVWPIWEQNIIVCSTTMQPKAQKLLGDFQLPVGHQQLPVRGHTKPSGETSRGVITINHAETSEKIK</sequence>
<evidence type="ECO:0000256" key="1">
    <source>
        <dbReference type="SAM" id="MobiDB-lite"/>
    </source>
</evidence>
<feature type="compositionally biased region" description="Acidic residues" evidence="1">
    <location>
        <begin position="37"/>
        <end position="51"/>
    </location>
</feature>
<evidence type="ECO:0000313" key="3">
    <source>
        <dbReference type="Proteomes" id="UP000821837"/>
    </source>
</evidence>
<accession>A0A9D4PHH2</accession>
<reference evidence="2" key="1">
    <citation type="journal article" date="2020" name="Cell">
        <title>Large-Scale Comparative Analyses of Tick Genomes Elucidate Their Genetic Diversity and Vector Capacities.</title>
        <authorList>
            <consortium name="Tick Genome and Microbiome Consortium (TIGMIC)"/>
            <person name="Jia N."/>
            <person name="Wang J."/>
            <person name="Shi W."/>
            <person name="Du L."/>
            <person name="Sun Y."/>
            <person name="Zhan W."/>
            <person name="Jiang J.F."/>
            <person name="Wang Q."/>
            <person name="Zhang B."/>
            <person name="Ji P."/>
            <person name="Bell-Sakyi L."/>
            <person name="Cui X.M."/>
            <person name="Yuan T.T."/>
            <person name="Jiang B.G."/>
            <person name="Yang W.F."/>
            <person name="Lam T.T."/>
            <person name="Chang Q.C."/>
            <person name="Ding S.J."/>
            <person name="Wang X.J."/>
            <person name="Zhu J.G."/>
            <person name="Ruan X.D."/>
            <person name="Zhao L."/>
            <person name="Wei J.T."/>
            <person name="Ye R.Z."/>
            <person name="Que T.C."/>
            <person name="Du C.H."/>
            <person name="Zhou Y.H."/>
            <person name="Cheng J.X."/>
            <person name="Dai P.F."/>
            <person name="Guo W.B."/>
            <person name="Han X.H."/>
            <person name="Huang E.J."/>
            <person name="Li L.F."/>
            <person name="Wei W."/>
            <person name="Gao Y.C."/>
            <person name="Liu J.Z."/>
            <person name="Shao H.Z."/>
            <person name="Wang X."/>
            <person name="Wang C.C."/>
            <person name="Yang T.C."/>
            <person name="Huo Q.B."/>
            <person name="Li W."/>
            <person name="Chen H.Y."/>
            <person name="Chen S.E."/>
            <person name="Zhou L.G."/>
            <person name="Ni X.B."/>
            <person name="Tian J.H."/>
            <person name="Sheng Y."/>
            <person name="Liu T."/>
            <person name="Pan Y.S."/>
            <person name="Xia L.Y."/>
            <person name="Li J."/>
            <person name="Zhao F."/>
            <person name="Cao W.C."/>
        </authorList>
    </citation>
    <scope>NUCLEOTIDE SEQUENCE</scope>
    <source>
        <strain evidence="2">Rsan-2018</strain>
    </source>
</reference>
<dbReference type="AlphaFoldDB" id="A0A9D4PHH2"/>
<name>A0A9D4PHH2_RHISA</name>
<comment type="caution">
    <text evidence="2">The sequence shown here is derived from an EMBL/GenBank/DDBJ whole genome shotgun (WGS) entry which is preliminary data.</text>
</comment>
<dbReference type="EMBL" id="JABSTV010001254">
    <property type="protein sequence ID" value="KAH7940287.1"/>
    <property type="molecule type" value="Genomic_DNA"/>
</dbReference>
<feature type="compositionally biased region" description="Polar residues" evidence="1">
    <location>
        <begin position="76"/>
        <end position="88"/>
    </location>
</feature>
<gene>
    <name evidence="2" type="ORF">HPB52_022824</name>
</gene>
<proteinExistence type="predicted"/>
<feature type="compositionally biased region" description="Acidic residues" evidence="1">
    <location>
        <begin position="60"/>
        <end position="73"/>
    </location>
</feature>
<reference evidence="2" key="2">
    <citation type="submission" date="2021-09" db="EMBL/GenBank/DDBJ databases">
        <authorList>
            <person name="Jia N."/>
            <person name="Wang J."/>
            <person name="Shi W."/>
            <person name="Du L."/>
            <person name="Sun Y."/>
            <person name="Zhan W."/>
            <person name="Jiang J."/>
            <person name="Wang Q."/>
            <person name="Zhang B."/>
            <person name="Ji P."/>
            <person name="Sakyi L.B."/>
            <person name="Cui X."/>
            <person name="Yuan T."/>
            <person name="Jiang B."/>
            <person name="Yang W."/>
            <person name="Lam T.T.-Y."/>
            <person name="Chang Q."/>
            <person name="Ding S."/>
            <person name="Wang X."/>
            <person name="Zhu J."/>
            <person name="Ruan X."/>
            <person name="Zhao L."/>
            <person name="Wei J."/>
            <person name="Que T."/>
            <person name="Du C."/>
            <person name="Cheng J."/>
            <person name="Dai P."/>
            <person name="Han X."/>
            <person name="Huang E."/>
            <person name="Gao Y."/>
            <person name="Liu J."/>
            <person name="Shao H."/>
            <person name="Ye R."/>
            <person name="Li L."/>
            <person name="Wei W."/>
            <person name="Wang X."/>
            <person name="Wang C."/>
            <person name="Huo Q."/>
            <person name="Li W."/>
            <person name="Guo W."/>
            <person name="Chen H."/>
            <person name="Chen S."/>
            <person name="Zhou L."/>
            <person name="Zhou L."/>
            <person name="Ni X."/>
            <person name="Tian J."/>
            <person name="Zhou Y."/>
            <person name="Sheng Y."/>
            <person name="Liu T."/>
            <person name="Pan Y."/>
            <person name="Xia L."/>
            <person name="Li J."/>
            <person name="Zhao F."/>
            <person name="Cao W."/>
        </authorList>
    </citation>
    <scope>NUCLEOTIDE SEQUENCE</scope>
    <source>
        <strain evidence="2">Rsan-2018</strain>
        <tissue evidence="2">Larvae</tissue>
    </source>
</reference>
<protein>
    <submittedName>
        <fullName evidence="2">Uncharacterized protein</fullName>
    </submittedName>
</protein>
<evidence type="ECO:0000313" key="2">
    <source>
        <dbReference type="EMBL" id="KAH7940287.1"/>
    </source>
</evidence>
<dbReference type="Proteomes" id="UP000821837">
    <property type="component" value="Chromosome 8"/>
</dbReference>
<organism evidence="2 3">
    <name type="scientific">Rhipicephalus sanguineus</name>
    <name type="common">Brown dog tick</name>
    <name type="synonym">Ixodes sanguineus</name>
    <dbReference type="NCBI Taxonomy" id="34632"/>
    <lineage>
        <taxon>Eukaryota</taxon>
        <taxon>Metazoa</taxon>
        <taxon>Ecdysozoa</taxon>
        <taxon>Arthropoda</taxon>
        <taxon>Chelicerata</taxon>
        <taxon>Arachnida</taxon>
        <taxon>Acari</taxon>
        <taxon>Parasitiformes</taxon>
        <taxon>Ixodida</taxon>
        <taxon>Ixodoidea</taxon>
        <taxon>Ixodidae</taxon>
        <taxon>Rhipicephalinae</taxon>
        <taxon>Rhipicephalus</taxon>
        <taxon>Rhipicephalus</taxon>
    </lineage>
</organism>
<feature type="region of interest" description="Disordered" evidence="1">
    <location>
        <begin position="34"/>
        <end position="88"/>
    </location>
</feature>
<keyword evidence="3" id="KW-1185">Reference proteome</keyword>